<evidence type="ECO:0000313" key="5">
    <source>
        <dbReference type="Proteomes" id="UP000094165"/>
    </source>
</evidence>
<evidence type="ECO:0000256" key="1">
    <source>
        <dbReference type="SAM" id="Phobius"/>
    </source>
</evidence>
<organism evidence="4 5">
    <name type="scientific">Vibrio genomosp. F6 str. FF-238</name>
    <dbReference type="NCBI Taxonomy" id="1191298"/>
    <lineage>
        <taxon>Bacteria</taxon>
        <taxon>Pseudomonadati</taxon>
        <taxon>Pseudomonadota</taxon>
        <taxon>Gammaproteobacteria</taxon>
        <taxon>Vibrionales</taxon>
        <taxon>Vibrionaceae</taxon>
        <taxon>Vibrio</taxon>
    </lineage>
</organism>
<proteinExistence type="predicted"/>
<dbReference type="NCBIfam" id="TIGR00254">
    <property type="entry name" value="GGDEF"/>
    <property type="match status" value="1"/>
</dbReference>
<name>A0A1E5CLK2_9VIBR</name>
<dbReference type="SUPFAM" id="SSF141868">
    <property type="entry name" value="EAL domain-like"/>
    <property type="match status" value="1"/>
</dbReference>
<dbReference type="CDD" id="cd01949">
    <property type="entry name" value="GGDEF"/>
    <property type="match status" value="1"/>
</dbReference>
<dbReference type="PROSITE" id="PS50887">
    <property type="entry name" value="GGDEF"/>
    <property type="match status" value="1"/>
</dbReference>
<keyword evidence="1" id="KW-0812">Transmembrane</keyword>
<comment type="caution">
    <text evidence="4">The sequence shown here is derived from an EMBL/GenBank/DDBJ whole genome shotgun (WGS) entry which is preliminary data.</text>
</comment>
<dbReference type="InterPro" id="IPR029787">
    <property type="entry name" value="Nucleotide_cyclase"/>
</dbReference>
<keyword evidence="1" id="KW-1133">Transmembrane helix</keyword>
<dbReference type="InterPro" id="IPR043128">
    <property type="entry name" value="Rev_trsase/Diguanyl_cyclase"/>
</dbReference>
<dbReference type="PROSITE" id="PS50883">
    <property type="entry name" value="EAL"/>
    <property type="match status" value="1"/>
</dbReference>
<keyword evidence="5" id="KW-1185">Reference proteome</keyword>
<dbReference type="PANTHER" id="PTHR44757">
    <property type="entry name" value="DIGUANYLATE CYCLASE DGCP"/>
    <property type="match status" value="1"/>
</dbReference>
<dbReference type="InterPro" id="IPR035919">
    <property type="entry name" value="EAL_sf"/>
</dbReference>
<evidence type="ECO:0000259" key="3">
    <source>
        <dbReference type="PROSITE" id="PS50887"/>
    </source>
</evidence>
<dbReference type="SUPFAM" id="SSF55073">
    <property type="entry name" value="Nucleotide cyclase"/>
    <property type="match status" value="1"/>
</dbReference>
<keyword evidence="1" id="KW-0472">Membrane</keyword>
<dbReference type="Pfam" id="PF00990">
    <property type="entry name" value="GGDEF"/>
    <property type="match status" value="1"/>
</dbReference>
<dbReference type="EMBL" id="AJYW02000313">
    <property type="protein sequence ID" value="OEE69558.1"/>
    <property type="molecule type" value="Genomic_DNA"/>
</dbReference>
<dbReference type="Pfam" id="PF00563">
    <property type="entry name" value="EAL"/>
    <property type="match status" value="1"/>
</dbReference>
<dbReference type="RefSeq" id="WP_017051617.1">
    <property type="nucleotide sequence ID" value="NZ_AJYW02000313.1"/>
</dbReference>
<dbReference type="Gene3D" id="3.30.70.270">
    <property type="match status" value="1"/>
</dbReference>
<dbReference type="InterPro" id="IPR001633">
    <property type="entry name" value="EAL_dom"/>
</dbReference>
<gene>
    <name evidence="4" type="ORF">A130_09750</name>
</gene>
<evidence type="ECO:0000259" key="2">
    <source>
        <dbReference type="PROSITE" id="PS50883"/>
    </source>
</evidence>
<sequence length="527" mass="60665">MKKIIGRLETKTSARMHKRALNEFVMGLFVVTSLIVSTSVLEFELVEGFYEFSRKYEHWELDEIVFGFIWFAVVATIYGVRRLQDIKTLNKEITHTAYYDYLTSLPNRNLALNSLQTKIETSRIQSSRFALMFLDFDHFKRVNDTYGHSSGDQLIRLVSRRLKSCLRGDEILSRLGGDEFLIIVELPNDSKDHLSDFIKRIQMCQKESFNIQGKTISTNFSLGIALYPQDASTSQELLIAADTAMYQAKKQGTGQVCFYKQEFGREIQKRHQLAAQLRKDLINDKLFLVYQPIVDSELQLVQGYEVLLRWKCDNQMISPKLILDLAEETGLSQDISNWVMKKAFQESKKLLVKDQFLAINVSVTQFLYPKFIDNVKMLVEQHHFNPVNLELEITESSILNNFNESAININQLKKIGVKIAIDDFGTGYSSLSRLKHLHVDRLKIDRSFLSDALIEHKSNGIYRAIVSLANSLEIDIVAEGIETEEQVVFLSDFSPLLMQGFFFQKPARVDEQGYCHSSIIRRKVTNT</sequence>
<dbReference type="SMART" id="SM00052">
    <property type="entry name" value="EAL"/>
    <property type="match status" value="1"/>
</dbReference>
<protein>
    <recommendedName>
        <fullName evidence="6">EAL domain-containing protein</fullName>
    </recommendedName>
</protein>
<dbReference type="InterPro" id="IPR000160">
    <property type="entry name" value="GGDEF_dom"/>
</dbReference>
<accession>A0A1E5CLK2</accession>
<dbReference type="InterPro" id="IPR052155">
    <property type="entry name" value="Biofilm_reg_signaling"/>
</dbReference>
<dbReference type="Proteomes" id="UP000094165">
    <property type="component" value="Unassembled WGS sequence"/>
</dbReference>
<dbReference type="SMART" id="SM00267">
    <property type="entry name" value="GGDEF"/>
    <property type="match status" value="1"/>
</dbReference>
<reference evidence="4 5" key="1">
    <citation type="journal article" date="2012" name="Science">
        <title>Ecological populations of bacteria act as socially cohesive units of antibiotic production and resistance.</title>
        <authorList>
            <person name="Cordero O.X."/>
            <person name="Wildschutte H."/>
            <person name="Kirkup B."/>
            <person name="Proehl S."/>
            <person name="Ngo L."/>
            <person name="Hussain F."/>
            <person name="Le Roux F."/>
            <person name="Mincer T."/>
            <person name="Polz M.F."/>
        </authorList>
    </citation>
    <scope>NUCLEOTIDE SEQUENCE [LARGE SCALE GENOMIC DNA]</scope>
    <source>
        <strain evidence="4 5">FF-238</strain>
    </source>
</reference>
<dbReference type="PANTHER" id="PTHR44757:SF2">
    <property type="entry name" value="BIOFILM ARCHITECTURE MAINTENANCE PROTEIN MBAA"/>
    <property type="match status" value="1"/>
</dbReference>
<evidence type="ECO:0008006" key="6">
    <source>
        <dbReference type="Google" id="ProtNLM"/>
    </source>
</evidence>
<dbReference type="Gene3D" id="3.20.20.450">
    <property type="entry name" value="EAL domain"/>
    <property type="match status" value="1"/>
</dbReference>
<feature type="domain" description="GGDEF" evidence="3">
    <location>
        <begin position="127"/>
        <end position="261"/>
    </location>
</feature>
<dbReference type="AlphaFoldDB" id="A0A1E5CLK2"/>
<feature type="transmembrane region" description="Helical" evidence="1">
    <location>
        <begin position="21"/>
        <end position="41"/>
    </location>
</feature>
<dbReference type="CDD" id="cd01948">
    <property type="entry name" value="EAL"/>
    <property type="match status" value="1"/>
</dbReference>
<feature type="transmembrane region" description="Helical" evidence="1">
    <location>
        <begin position="61"/>
        <end position="80"/>
    </location>
</feature>
<feature type="domain" description="EAL" evidence="2">
    <location>
        <begin position="270"/>
        <end position="520"/>
    </location>
</feature>
<evidence type="ECO:0000313" key="4">
    <source>
        <dbReference type="EMBL" id="OEE69558.1"/>
    </source>
</evidence>